<evidence type="ECO:0000313" key="1">
    <source>
        <dbReference type="EMBL" id="KAK8479411.1"/>
    </source>
</evidence>
<organism evidence="1 2">
    <name type="scientific">Hibiscus sabdariffa</name>
    <name type="common">roselle</name>
    <dbReference type="NCBI Taxonomy" id="183260"/>
    <lineage>
        <taxon>Eukaryota</taxon>
        <taxon>Viridiplantae</taxon>
        <taxon>Streptophyta</taxon>
        <taxon>Embryophyta</taxon>
        <taxon>Tracheophyta</taxon>
        <taxon>Spermatophyta</taxon>
        <taxon>Magnoliopsida</taxon>
        <taxon>eudicotyledons</taxon>
        <taxon>Gunneridae</taxon>
        <taxon>Pentapetalae</taxon>
        <taxon>rosids</taxon>
        <taxon>malvids</taxon>
        <taxon>Malvales</taxon>
        <taxon>Malvaceae</taxon>
        <taxon>Malvoideae</taxon>
        <taxon>Hibiscus</taxon>
    </lineage>
</organism>
<dbReference type="EMBL" id="JBBPBM010002285">
    <property type="protein sequence ID" value="KAK8479411.1"/>
    <property type="molecule type" value="Genomic_DNA"/>
</dbReference>
<evidence type="ECO:0000313" key="2">
    <source>
        <dbReference type="Proteomes" id="UP001472677"/>
    </source>
</evidence>
<accession>A0ABR1ZGR9</accession>
<sequence length="183" mass="20962">MFSNHTATDRRGFRRGKDVVSPEYMCISYVSGVYEYFPFLIYNDLLDVHVSCQCLDFPKIGFGHAQLSWITRTNGERTKHSRYHFMRVDFQSCLQGVERTVHIGSCGKNEIISLDSQICDSLENVKVSGKRKREEKNIEVIPSLQISEEFCEIQEGPSTPILGEDTPGFVMADDLHPDHPHFE</sequence>
<name>A0ABR1ZGR9_9ROSI</name>
<protein>
    <submittedName>
        <fullName evidence="1">Uncharacterized protein</fullName>
    </submittedName>
</protein>
<dbReference type="Proteomes" id="UP001472677">
    <property type="component" value="Unassembled WGS sequence"/>
</dbReference>
<reference evidence="1 2" key="1">
    <citation type="journal article" date="2024" name="G3 (Bethesda)">
        <title>Genome assembly of Hibiscus sabdariffa L. provides insights into metabolisms of medicinal natural products.</title>
        <authorList>
            <person name="Kim T."/>
        </authorList>
    </citation>
    <scope>NUCLEOTIDE SEQUENCE [LARGE SCALE GENOMIC DNA]</scope>
    <source>
        <strain evidence="1">TK-2024</strain>
        <tissue evidence="1">Old leaves</tissue>
    </source>
</reference>
<gene>
    <name evidence="1" type="ORF">V6N12_018696</name>
</gene>
<keyword evidence="2" id="KW-1185">Reference proteome</keyword>
<comment type="caution">
    <text evidence="1">The sequence shown here is derived from an EMBL/GenBank/DDBJ whole genome shotgun (WGS) entry which is preliminary data.</text>
</comment>
<proteinExistence type="predicted"/>